<feature type="binding site" evidence="6">
    <location>
        <position position="137"/>
    </location>
    <ligand>
        <name>FAD</name>
        <dbReference type="ChEBI" id="CHEBI:57692"/>
    </ligand>
</feature>
<evidence type="ECO:0000313" key="10">
    <source>
        <dbReference type="Proteomes" id="UP000283269"/>
    </source>
</evidence>
<evidence type="ECO:0000256" key="5">
    <source>
        <dbReference type="ARBA" id="ARBA00023002"/>
    </source>
</evidence>
<dbReference type="PANTHER" id="PTHR19370">
    <property type="entry name" value="NADH-CYTOCHROME B5 REDUCTASE"/>
    <property type="match status" value="1"/>
</dbReference>
<evidence type="ECO:0000256" key="7">
    <source>
        <dbReference type="SAM" id="Phobius"/>
    </source>
</evidence>
<feature type="binding site" evidence="6">
    <location>
        <position position="203"/>
    </location>
    <ligand>
        <name>FAD</name>
        <dbReference type="ChEBI" id="CHEBI:57692"/>
    </ligand>
</feature>
<comment type="similarity">
    <text evidence="2">Belongs to the flavoprotein pyridine nucleotide cytochrome reductase family.</text>
</comment>
<keyword evidence="3 6" id="KW-0285">Flavoprotein</keyword>
<comment type="cofactor">
    <cofactor evidence="1 6">
        <name>FAD</name>
        <dbReference type="ChEBI" id="CHEBI:57692"/>
    </cofactor>
</comment>
<dbReference type="InParanoid" id="A0A409WXK2"/>
<evidence type="ECO:0000256" key="1">
    <source>
        <dbReference type="ARBA" id="ARBA00001974"/>
    </source>
</evidence>
<dbReference type="PANTHER" id="PTHR19370:SF184">
    <property type="entry name" value="NADH-CYTOCHROME B5 REDUCTASE-LIKE"/>
    <property type="match status" value="1"/>
</dbReference>
<dbReference type="Gene3D" id="3.40.50.80">
    <property type="entry name" value="Nucleotide-binding domain of ferredoxin-NADP reductase (FNR) module"/>
    <property type="match status" value="1"/>
</dbReference>
<dbReference type="GO" id="GO:0016491">
    <property type="term" value="F:oxidoreductase activity"/>
    <property type="evidence" value="ECO:0007669"/>
    <property type="project" value="UniProtKB-KW"/>
</dbReference>
<accession>A0A409WXK2</accession>
<keyword evidence="10" id="KW-1185">Reference proteome</keyword>
<dbReference type="EMBL" id="NHYD01003030">
    <property type="protein sequence ID" value="PPQ83260.1"/>
    <property type="molecule type" value="Genomic_DNA"/>
</dbReference>
<feature type="binding site" evidence="6">
    <location>
        <position position="154"/>
    </location>
    <ligand>
        <name>FAD</name>
        <dbReference type="ChEBI" id="CHEBI:57692"/>
    </ligand>
</feature>
<dbReference type="InterPro" id="IPR008333">
    <property type="entry name" value="Cbr1-like_FAD-bd_dom"/>
</dbReference>
<dbReference type="SUPFAM" id="SSF63380">
    <property type="entry name" value="Riboflavin synthase domain-like"/>
    <property type="match status" value="1"/>
</dbReference>
<dbReference type="Gene3D" id="2.40.30.10">
    <property type="entry name" value="Translation factors"/>
    <property type="match status" value="1"/>
</dbReference>
<dbReference type="OrthoDB" id="432685at2759"/>
<dbReference type="AlphaFoldDB" id="A0A409WXK2"/>
<evidence type="ECO:0000256" key="3">
    <source>
        <dbReference type="ARBA" id="ARBA00022630"/>
    </source>
</evidence>
<organism evidence="9 10">
    <name type="scientific">Psilocybe cyanescens</name>
    <dbReference type="NCBI Taxonomy" id="93625"/>
    <lineage>
        <taxon>Eukaryota</taxon>
        <taxon>Fungi</taxon>
        <taxon>Dikarya</taxon>
        <taxon>Basidiomycota</taxon>
        <taxon>Agaricomycotina</taxon>
        <taxon>Agaricomycetes</taxon>
        <taxon>Agaricomycetidae</taxon>
        <taxon>Agaricales</taxon>
        <taxon>Agaricineae</taxon>
        <taxon>Strophariaceae</taxon>
        <taxon>Psilocybe</taxon>
    </lineage>
</organism>
<protein>
    <recommendedName>
        <fullName evidence="8">FAD-binding FR-type domain-containing protein</fullName>
    </recommendedName>
</protein>
<dbReference type="InterPro" id="IPR039261">
    <property type="entry name" value="FNR_nucleotide-bd"/>
</dbReference>
<reference evidence="9 10" key="1">
    <citation type="journal article" date="2018" name="Evol. Lett.">
        <title>Horizontal gene cluster transfer increased hallucinogenic mushroom diversity.</title>
        <authorList>
            <person name="Reynolds H.T."/>
            <person name="Vijayakumar V."/>
            <person name="Gluck-Thaler E."/>
            <person name="Korotkin H.B."/>
            <person name="Matheny P.B."/>
            <person name="Slot J.C."/>
        </authorList>
    </citation>
    <scope>NUCLEOTIDE SEQUENCE [LARGE SCALE GENOMIC DNA]</scope>
    <source>
        <strain evidence="9 10">2631</strain>
    </source>
</reference>
<dbReference type="Pfam" id="PF00970">
    <property type="entry name" value="FAD_binding_6"/>
    <property type="match status" value="1"/>
</dbReference>
<dbReference type="InterPro" id="IPR017938">
    <property type="entry name" value="Riboflavin_synthase-like_b-brl"/>
</dbReference>
<dbReference type="InterPro" id="IPR001834">
    <property type="entry name" value="CBR-like"/>
</dbReference>
<dbReference type="CDD" id="cd06183">
    <property type="entry name" value="cyt_b5_reduct_like"/>
    <property type="match status" value="1"/>
</dbReference>
<keyword evidence="7" id="KW-0812">Transmembrane</keyword>
<dbReference type="Proteomes" id="UP000283269">
    <property type="component" value="Unassembled WGS sequence"/>
</dbReference>
<dbReference type="InterPro" id="IPR001433">
    <property type="entry name" value="OxRdtase_FAD/NAD-bd"/>
</dbReference>
<keyword evidence="5" id="KW-0560">Oxidoreductase</keyword>
<dbReference type="STRING" id="93625.A0A409WXK2"/>
<evidence type="ECO:0000259" key="8">
    <source>
        <dbReference type="PROSITE" id="PS51384"/>
    </source>
</evidence>
<name>A0A409WXK2_PSICY</name>
<dbReference type="Pfam" id="PF00175">
    <property type="entry name" value="NAD_binding_1"/>
    <property type="match status" value="1"/>
</dbReference>
<feature type="binding site" evidence="6">
    <location>
        <position position="136"/>
    </location>
    <ligand>
        <name>FAD</name>
        <dbReference type="ChEBI" id="CHEBI:57692"/>
    </ligand>
</feature>
<keyword evidence="7" id="KW-1133">Transmembrane helix</keyword>
<evidence type="ECO:0000313" key="9">
    <source>
        <dbReference type="EMBL" id="PPQ83260.1"/>
    </source>
</evidence>
<evidence type="ECO:0000256" key="2">
    <source>
        <dbReference type="ARBA" id="ARBA00006105"/>
    </source>
</evidence>
<feature type="transmembrane region" description="Helical" evidence="7">
    <location>
        <begin position="48"/>
        <end position="65"/>
    </location>
</feature>
<feature type="binding site" evidence="6">
    <location>
        <position position="161"/>
    </location>
    <ligand>
        <name>FAD</name>
        <dbReference type="ChEBI" id="CHEBI:57692"/>
    </ligand>
</feature>
<evidence type="ECO:0000256" key="4">
    <source>
        <dbReference type="ARBA" id="ARBA00022827"/>
    </source>
</evidence>
<sequence>MWRHLHRTCRKSLYTFHLHPYSQKNFPPSTTKKVVPNSVPDLLPRGRIVNILVAFCAGFSVYFFLDEPVPHIERPSNSPRQFVLSKVISNEDSGPGTKLLKIAAPLHFHPKNNTTNNFDPIWSVYIKDDDMQVERPYTPLTGIDENGHIVFWIKKYPKGEVGRWLHTKHMGEGIEFRGPLKTWPWKEDTWDEIVMISGGTGITPFVQLFHNVISKSIQTSKTQFTLLHSSRVPEELPPPSLLDPMITFSVENPEKFRFHVFVDEQDGSKPSTSISGINTGRITEGSLKPYLIPEEPKVSWWSSMFYKAPPLNTQSRRILFLVCGPEPMIGAIAGPYGRNLSQGSVGGILGKMGFTSDQVYKL</sequence>
<keyword evidence="7" id="KW-0472">Membrane</keyword>
<dbReference type="PROSITE" id="PS51384">
    <property type="entry name" value="FAD_FR"/>
    <property type="match status" value="1"/>
</dbReference>
<keyword evidence="4 6" id="KW-0274">FAD</keyword>
<feature type="binding site" evidence="6">
    <location>
        <position position="135"/>
    </location>
    <ligand>
        <name>FAD</name>
        <dbReference type="ChEBI" id="CHEBI:57692"/>
    </ligand>
</feature>
<dbReference type="InterPro" id="IPR017927">
    <property type="entry name" value="FAD-bd_FR_type"/>
</dbReference>
<feature type="domain" description="FAD-binding FR-type" evidence="8">
    <location>
        <begin position="80"/>
        <end position="186"/>
    </location>
</feature>
<gene>
    <name evidence="9" type="ORF">CVT25_003999</name>
</gene>
<dbReference type="PRINTS" id="PR00406">
    <property type="entry name" value="CYTB5RDTASE"/>
</dbReference>
<proteinExistence type="inferred from homology"/>
<comment type="caution">
    <text evidence="9">The sequence shown here is derived from an EMBL/GenBank/DDBJ whole genome shotgun (WGS) entry which is preliminary data.</text>
</comment>
<dbReference type="SUPFAM" id="SSF52343">
    <property type="entry name" value="Ferredoxin reductase-like, C-terminal NADP-linked domain"/>
    <property type="match status" value="1"/>
</dbReference>
<evidence type="ECO:0000256" key="6">
    <source>
        <dbReference type="PIRSR" id="PIRSR601834-1"/>
    </source>
</evidence>